<keyword evidence="8" id="KW-0862">Zinc</keyword>
<dbReference type="EMBL" id="JAUEPT010000089">
    <property type="protein sequence ID" value="KAK0432762.1"/>
    <property type="molecule type" value="Genomic_DNA"/>
</dbReference>
<keyword evidence="4" id="KW-0479">Metal-binding</keyword>
<evidence type="ECO:0000259" key="10">
    <source>
        <dbReference type="PROSITE" id="PS51873"/>
    </source>
</evidence>
<accession>A0AA39J032</accession>
<gene>
    <name evidence="11" type="ORF">EV421DRAFT_1847320</name>
</gene>
<evidence type="ECO:0000256" key="5">
    <source>
        <dbReference type="ARBA" id="ARBA00022737"/>
    </source>
</evidence>
<protein>
    <recommendedName>
        <fullName evidence="2">RBR-type E3 ubiquitin transferase</fullName>
        <ecNumber evidence="2">2.3.2.31</ecNumber>
    </recommendedName>
</protein>
<dbReference type="GO" id="GO:0016567">
    <property type="term" value="P:protein ubiquitination"/>
    <property type="evidence" value="ECO:0007669"/>
    <property type="project" value="InterPro"/>
</dbReference>
<keyword evidence="5" id="KW-0677">Repeat</keyword>
<dbReference type="PANTHER" id="PTHR11685">
    <property type="entry name" value="RBR FAMILY RING FINGER AND IBR DOMAIN-CONTAINING"/>
    <property type="match status" value="1"/>
</dbReference>
<dbReference type="PROSITE" id="PS51873">
    <property type="entry name" value="TRIAD"/>
    <property type="match status" value="1"/>
</dbReference>
<keyword evidence="6" id="KW-0863">Zinc-finger</keyword>
<dbReference type="GO" id="GO:0061630">
    <property type="term" value="F:ubiquitin protein ligase activity"/>
    <property type="evidence" value="ECO:0007669"/>
    <property type="project" value="UniProtKB-EC"/>
</dbReference>
<evidence type="ECO:0000256" key="9">
    <source>
        <dbReference type="SAM" id="MobiDB-lite"/>
    </source>
</evidence>
<evidence type="ECO:0000256" key="7">
    <source>
        <dbReference type="ARBA" id="ARBA00022786"/>
    </source>
</evidence>
<feature type="domain" description="RING-type" evidence="10">
    <location>
        <begin position="165"/>
        <end position="356"/>
    </location>
</feature>
<comment type="catalytic activity">
    <reaction evidence="1">
        <text>[E2 ubiquitin-conjugating enzyme]-S-ubiquitinyl-L-cysteine + [acceptor protein]-L-lysine = [E2 ubiquitin-conjugating enzyme]-L-cysteine + [acceptor protein]-N(6)-ubiquitinyl-L-lysine.</text>
        <dbReference type="EC" id="2.3.2.31"/>
    </reaction>
</comment>
<dbReference type="InterPro" id="IPR044066">
    <property type="entry name" value="TRIAD_supradom"/>
</dbReference>
<comment type="caution">
    <text evidence="11">The sequence shown here is derived from an EMBL/GenBank/DDBJ whole genome shotgun (WGS) entry which is preliminary data.</text>
</comment>
<evidence type="ECO:0000256" key="4">
    <source>
        <dbReference type="ARBA" id="ARBA00022723"/>
    </source>
</evidence>
<dbReference type="Gene3D" id="1.20.120.1750">
    <property type="match status" value="1"/>
</dbReference>
<dbReference type="GO" id="GO:0008270">
    <property type="term" value="F:zinc ion binding"/>
    <property type="evidence" value="ECO:0007669"/>
    <property type="project" value="UniProtKB-KW"/>
</dbReference>
<evidence type="ECO:0000256" key="1">
    <source>
        <dbReference type="ARBA" id="ARBA00001798"/>
    </source>
</evidence>
<evidence type="ECO:0000256" key="2">
    <source>
        <dbReference type="ARBA" id="ARBA00012251"/>
    </source>
</evidence>
<organism evidence="11 12">
    <name type="scientific">Armillaria borealis</name>
    <dbReference type="NCBI Taxonomy" id="47425"/>
    <lineage>
        <taxon>Eukaryota</taxon>
        <taxon>Fungi</taxon>
        <taxon>Dikarya</taxon>
        <taxon>Basidiomycota</taxon>
        <taxon>Agaricomycotina</taxon>
        <taxon>Agaricomycetes</taxon>
        <taxon>Agaricomycetidae</taxon>
        <taxon>Agaricales</taxon>
        <taxon>Marasmiineae</taxon>
        <taxon>Physalacriaceae</taxon>
        <taxon>Armillaria</taxon>
    </lineage>
</organism>
<feature type="compositionally biased region" description="Low complexity" evidence="9">
    <location>
        <begin position="145"/>
        <end position="166"/>
    </location>
</feature>
<evidence type="ECO:0000313" key="12">
    <source>
        <dbReference type="Proteomes" id="UP001175226"/>
    </source>
</evidence>
<dbReference type="EC" id="2.3.2.31" evidence="2"/>
<dbReference type="CDD" id="cd22584">
    <property type="entry name" value="Rcat_RBR_unk"/>
    <property type="match status" value="1"/>
</dbReference>
<keyword evidence="12" id="KW-1185">Reference proteome</keyword>
<dbReference type="InterPro" id="IPR031127">
    <property type="entry name" value="E3_UB_ligase_RBR"/>
</dbReference>
<evidence type="ECO:0000256" key="6">
    <source>
        <dbReference type="ARBA" id="ARBA00022771"/>
    </source>
</evidence>
<dbReference type="SMART" id="SM00647">
    <property type="entry name" value="IBR"/>
    <property type="match status" value="2"/>
</dbReference>
<keyword evidence="7" id="KW-0833">Ubl conjugation pathway</keyword>
<keyword evidence="3" id="KW-0808">Transferase</keyword>
<evidence type="ECO:0000256" key="8">
    <source>
        <dbReference type="ARBA" id="ARBA00022833"/>
    </source>
</evidence>
<dbReference type="AlphaFoldDB" id="A0AA39J032"/>
<reference evidence="11" key="1">
    <citation type="submission" date="2023-06" db="EMBL/GenBank/DDBJ databases">
        <authorList>
            <consortium name="Lawrence Berkeley National Laboratory"/>
            <person name="Ahrendt S."/>
            <person name="Sahu N."/>
            <person name="Indic B."/>
            <person name="Wong-Bajracharya J."/>
            <person name="Merenyi Z."/>
            <person name="Ke H.-M."/>
            <person name="Monk M."/>
            <person name="Kocsube S."/>
            <person name="Drula E."/>
            <person name="Lipzen A."/>
            <person name="Balint B."/>
            <person name="Henrissat B."/>
            <person name="Andreopoulos B."/>
            <person name="Martin F.M."/>
            <person name="Harder C.B."/>
            <person name="Rigling D."/>
            <person name="Ford K.L."/>
            <person name="Foster G.D."/>
            <person name="Pangilinan J."/>
            <person name="Papanicolaou A."/>
            <person name="Barry K."/>
            <person name="LaButti K."/>
            <person name="Viragh M."/>
            <person name="Koriabine M."/>
            <person name="Yan M."/>
            <person name="Riley R."/>
            <person name="Champramary S."/>
            <person name="Plett K.L."/>
            <person name="Tsai I.J."/>
            <person name="Slot J."/>
            <person name="Sipos G."/>
            <person name="Plett J."/>
            <person name="Nagy L.G."/>
            <person name="Grigoriev I.V."/>
        </authorList>
    </citation>
    <scope>NUCLEOTIDE SEQUENCE</scope>
    <source>
        <strain evidence="11">FPL87.14</strain>
    </source>
</reference>
<dbReference type="Pfam" id="PF01485">
    <property type="entry name" value="IBR"/>
    <property type="match status" value="2"/>
</dbReference>
<feature type="region of interest" description="Disordered" evidence="9">
    <location>
        <begin position="142"/>
        <end position="166"/>
    </location>
</feature>
<dbReference type="InterPro" id="IPR013083">
    <property type="entry name" value="Znf_RING/FYVE/PHD"/>
</dbReference>
<evidence type="ECO:0000313" key="11">
    <source>
        <dbReference type="EMBL" id="KAK0432762.1"/>
    </source>
</evidence>
<evidence type="ECO:0000256" key="3">
    <source>
        <dbReference type="ARBA" id="ARBA00022679"/>
    </source>
</evidence>
<dbReference type="SUPFAM" id="SSF57850">
    <property type="entry name" value="RING/U-box"/>
    <property type="match status" value="2"/>
</dbReference>
<dbReference type="CDD" id="cd20335">
    <property type="entry name" value="BRcat_RBR"/>
    <property type="match status" value="1"/>
</dbReference>
<dbReference type="Gene3D" id="3.30.40.10">
    <property type="entry name" value="Zinc/RING finger domain, C3HC4 (zinc finger)"/>
    <property type="match status" value="1"/>
</dbReference>
<dbReference type="Proteomes" id="UP001175226">
    <property type="component" value="Unassembled WGS sequence"/>
</dbReference>
<name>A0AA39J032_9AGAR</name>
<sequence>MTIASPNTTMIEDVDEVTSALIAQLALQDITEISGTRKGKRRSDAVKTDEEHAFDLQADYWRMELDLQLAQSLNRALETDANWLAVAQAAEDDHRYALALSDGAVLPTQSANQRLLENPAFTRTLMAAPPDAAIRPDVVERDLVPTTDTSTATTPLSTRSPSPSTSSQCVICGDRLRAQRSFRAPCGDQYCHGCLRDLVQASINDESLYPVRCCGRPLVERDFLPLLSFALRSRFQIKSRELGTPAMSRVYCQNPICSAFLGSSEGSNGDMVCTACGTAVCSSCKQNAHRGENCVENAAIQDLHALARDQQWQTCPGCHSIIELNHGCYHMTCRCLTQFCYVCAVPWKNCSCPQWDEGRLYITAQRRVEEEMGPRATAAAPDIFQREVAARAEQLRSNHDCVQHSWRRRNGGARCEECNWYLRDFLLVCRHCGLAACVRCSRNRLL</sequence>
<dbReference type="InterPro" id="IPR002867">
    <property type="entry name" value="IBR_dom"/>
</dbReference>
<proteinExistence type="predicted"/>